<feature type="region of interest" description="Disordered" evidence="1">
    <location>
        <begin position="1"/>
        <end position="30"/>
    </location>
</feature>
<dbReference type="PROSITE" id="PS50126">
    <property type="entry name" value="S1"/>
    <property type="match status" value="2"/>
</dbReference>
<dbReference type="CDD" id="cd00164">
    <property type="entry name" value="S1_like"/>
    <property type="match status" value="1"/>
</dbReference>
<evidence type="ECO:0000313" key="4">
    <source>
        <dbReference type="Proteomes" id="UP000247498"/>
    </source>
</evidence>
<dbReference type="OrthoDB" id="546779at2759"/>
<dbReference type="SUPFAM" id="SSF50249">
    <property type="entry name" value="Nucleic acid-binding proteins"/>
    <property type="match status" value="1"/>
</dbReference>
<keyword evidence="4" id="KW-1185">Reference proteome</keyword>
<evidence type="ECO:0000313" key="3">
    <source>
        <dbReference type="EMBL" id="GBF97988.1"/>
    </source>
</evidence>
<dbReference type="PANTHER" id="PTHR47559:SF1">
    <property type="entry name" value="OS03G0844900 PROTEIN"/>
    <property type="match status" value="1"/>
</dbReference>
<feature type="compositionally biased region" description="Low complexity" evidence="1">
    <location>
        <begin position="124"/>
        <end position="141"/>
    </location>
</feature>
<name>A0A2V0PDQ4_9CHLO</name>
<dbReference type="PANTHER" id="PTHR47559">
    <property type="entry name" value="OS03G0844900 PROTEIN"/>
    <property type="match status" value="1"/>
</dbReference>
<feature type="compositionally biased region" description="Low complexity" evidence="1">
    <location>
        <begin position="155"/>
        <end position="174"/>
    </location>
</feature>
<dbReference type="CDD" id="cd04465">
    <property type="entry name" value="S1_RPS1_repeat_ec2_hs2"/>
    <property type="match status" value="1"/>
</dbReference>
<dbReference type="GO" id="GO:0003676">
    <property type="term" value="F:nucleic acid binding"/>
    <property type="evidence" value="ECO:0007669"/>
    <property type="project" value="InterPro"/>
</dbReference>
<sequence length="495" mass="53476">MQLARLHGPRTSAARPCRAGSGPGCPRGPARLVARVVSRPERGTAEEDAAGAGGAAGAAAAAAVAADAAAQRSDAGDARRVQQLQLNVAHYTVDGAALPADHPDHEEPLAAAAARLIPADHPEAPQQEVQQQQEQPAAAKQQHARQDQRRRRQPQARTQRDPAQQPQQQQQRARQPPRPRDPRFGQPIKPEIALGDIVYGEVVSDNGTNGARVRVLNHEGIIGFVPAARYGADGARLPVGLVRAFKVLKVPQDMTFDGHGPLLSALDADTTLAWRRVQQAFELFGKYSDVLEVTVTGHNSGGLLAEFMGNQAFIPFSAVDKPAGGQCDVEAMVGKRMEVAPIECNNDRKAITMSEKAASTVKMLRKLQPGSLVLGSVKRVTPNMAWVRLDGVRCNFAATLHASNFSCNFTRSLEDHLEPQERIMAIVKDVQLDQGRVQLSTAHLEVSPGDMQRDRRAVFATADRQAAVVRRQMEEAAQEQEQDWCDAPAVASVDH</sequence>
<feature type="domain" description="S1 motif" evidence="2">
    <location>
        <begin position="288"/>
        <end position="356"/>
    </location>
</feature>
<dbReference type="InterPro" id="IPR003029">
    <property type="entry name" value="S1_domain"/>
</dbReference>
<organism evidence="3 4">
    <name type="scientific">Raphidocelis subcapitata</name>
    <dbReference type="NCBI Taxonomy" id="307507"/>
    <lineage>
        <taxon>Eukaryota</taxon>
        <taxon>Viridiplantae</taxon>
        <taxon>Chlorophyta</taxon>
        <taxon>core chlorophytes</taxon>
        <taxon>Chlorophyceae</taxon>
        <taxon>CS clade</taxon>
        <taxon>Sphaeropleales</taxon>
        <taxon>Selenastraceae</taxon>
        <taxon>Raphidocelis</taxon>
    </lineage>
</organism>
<protein>
    <recommendedName>
        <fullName evidence="2">S1 motif domain-containing protein</fullName>
    </recommendedName>
</protein>
<dbReference type="SMART" id="SM00316">
    <property type="entry name" value="S1"/>
    <property type="match status" value="3"/>
</dbReference>
<dbReference type="InParanoid" id="A0A2V0PDQ4"/>
<proteinExistence type="predicted"/>
<feature type="domain" description="S1 motif" evidence="2">
    <location>
        <begin position="370"/>
        <end position="442"/>
    </location>
</feature>
<reference evidence="3 4" key="1">
    <citation type="journal article" date="2018" name="Sci. Rep.">
        <title>Raphidocelis subcapitata (=Pseudokirchneriella subcapitata) provides an insight into genome evolution and environmental adaptations in the Sphaeropleales.</title>
        <authorList>
            <person name="Suzuki S."/>
            <person name="Yamaguchi H."/>
            <person name="Nakajima N."/>
            <person name="Kawachi M."/>
        </authorList>
    </citation>
    <scope>NUCLEOTIDE SEQUENCE [LARGE SCALE GENOMIC DNA]</scope>
    <source>
        <strain evidence="3 4">NIES-35</strain>
    </source>
</reference>
<gene>
    <name evidence="3" type="ORF">Rsub_10662</name>
</gene>
<dbReference type="AlphaFoldDB" id="A0A2V0PDQ4"/>
<accession>A0A2V0PDQ4</accession>
<dbReference type="InterPro" id="IPR052757">
    <property type="entry name" value="Ribosomal_protein_S1"/>
</dbReference>
<evidence type="ECO:0000256" key="1">
    <source>
        <dbReference type="SAM" id="MobiDB-lite"/>
    </source>
</evidence>
<comment type="caution">
    <text evidence="3">The sequence shown here is derived from an EMBL/GenBank/DDBJ whole genome shotgun (WGS) entry which is preliminary data.</text>
</comment>
<dbReference type="EMBL" id="BDRX01000113">
    <property type="protein sequence ID" value="GBF97988.1"/>
    <property type="molecule type" value="Genomic_DNA"/>
</dbReference>
<dbReference type="Proteomes" id="UP000247498">
    <property type="component" value="Unassembled WGS sequence"/>
</dbReference>
<feature type="region of interest" description="Disordered" evidence="1">
    <location>
        <begin position="123"/>
        <end position="188"/>
    </location>
</feature>
<dbReference type="STRING" id="307507.A0A2V0PDQ4"/>
<evidence type="ECO:0000259" key="2">
    <source>
        <dbReference type="PROSITE" id="PS50126"/>
    </source>
</evidence>
<dbReference type="Gene3D" id="2.40.50.140">
    <property type="entry name" value="Nucleic acid-binding proteins"/>
    <property type="match status" value="1"/>
</dbReference>
<dbReference type="InterPro" id="IPR012340">
    <property type="entry name" value="NA-bd_OB-fold"/>
</dbReference>